<reference evidence="3 4" key="1">
    <citation type="submission" date="2019-10" db="EMBL/GenBank/DDBJ databases">
        <title>Glaciimonas soli sp. nov., a psychrophilic bacterium isolated from the forest soil of a high elevation mountain in Taiwan.</title>
        <authorList>
            <person name="Wang L.-T."/>
            <person name="Shieh W.Y."/>
        </authorList>
    </citation>
    <scope>NUCLEOTIDE SEQUENCE [LARGE SCALE GENOMIC DNA]</scope>
    <source>
        <strain evidence="3 4">GS1</strain>
    </source>
</reference>
<gene>
    <name evidence="3" type="ORF">GEV47_13110</name>
</gene>
<feature type="signal peptide" evidence="1">
    <location>
        <begin position="1"/>
        <end position="36"/>
    </location>
</feature>
<sequence>MTTINALTLPSQFRLSKIAMLVFSAASCLSLSSAWASPGNPLATTDQQNLDATAIRVLGKSQQFLSGGLTFDALIATNKAAYLAGSLGALIGDAQASAALAPTINELVFSAIQKAVNSDPAHPKVYWDSDAKAKQWFGLNVPAGRYSYDNPDAIYRLIPIGGQYTYAISAHRTGNGPTDQTFSLISDPNSQTTIAYLSKNNIVVDANGNYTITISSAAPASGQTNYIQSTSAAKFLLVRDNLGNWNTETPDVLSVQRTDSLTTPAAITDAQIIATAAVNLTEDAATYGAGTLGVKTYINPVNTFSSPTQSSTLGTLVTQASSFAHVNIPTGQALVFTVQTGGAGYFVVPVSNPWTITVDPVGHQSSLNNKQAVANADGSYTFVIANQDPGVANWIDPAGFVNNTLMVRWQNLSASGVPAITNVQFVTLPAASVPLTAVPPGLQEVLPAGSASDFFSSTQRAAQLAARAAGYARRLSTQ</sequence>
<evidence type="ECO:0000259" key="2">
    <source>
        <dbReference type="Pfam" id="PF06742"/>
    </source>
</evidence>
<dbReference type="OrthoDB" id="4667238at2"/>
<dbReference type="Proteomes" id="UP000451565">
    <property type="component" value="Unassembled WGS sequence"/>
</dbReference>
<keyword evidence="4" id="KW-1185">Reference proteome</keyword>
<evidence type="ECO:0000313" key="4">
    <source>
        <dbReference type="Proteomes" id="UP000451565"/>
    </source>
</evidence>
<protein>
    <submittedName>
        <fullName evidence="3">DUF1214 domain-containing protein</fullName>
    </submittedName>
</protein>
<dbReference type="InterPro" id="IPR010621">
    <property type="entry name" value="DUF1214"/>
</dbReference>
<comment type="caution">
    <text evidence="3">The sequence shown here is derived from an EMBL/GenBank/DDBJ whole genome shotgun (WGS) entry which is preliminary data.</text>
</comment>
<name>A0A843YVA0_9BURK</name>
<evidence type="ECO:0000256" key="1">
    <source>
        <dbReference type="SAM" id="SignalP"/>
    </source>
</evidence>
<organism evidence="3 4">
    <name type="scientific">Glaciimonas soli</name>
    <dbReference type="NCBI Taxonomy" id="2590999"/>
    <lineage>
        <taxon>Bacteria</taxon>
        <taxon>Pseudomonadati</taxon>
        <taxon>Pseudomonadota</taxon>
        <taxon>Betaproteobacteria</taxon>
        <taxon>Burkholderiales</taxon>
        <taxon>Oxalobacteraceae</taxon>
        <taxon>Glaciimonas</taxon>
    </lineage>
</organism>
<accession>A0A843YVA0</accession>
<keyword evidence="1" id="KW-0732">Signal</keyword>
<dbReference type="RefSeq" id="WP_153235221.1">
    <property type="nucleotide sequence ID" value="NZ_WINI01000007.1"/>
</dbReference>
<proteinExistence type="predicted"/>
<evidence type="ECO:0000313" key="3">
    <source>
        <dbReference type="EMBL" id="MQR01613.1"/>
    </source>
</evidence>
<dbReference type="EMBL" id="WINI01000007">
    <property type="protein sequence ID" value="MQR01613.1"/>
    <property type="molecule type" value="Genomic_DNA"/>
</dbReference>
<dbReference type="SUPFAM" id="SSF160935">
    <property type="entry name" value="VPA0735-like"/>
    <property type="match status" value="2"/>
</dbReference>
<feature type="chain" id="PRO_5032370064" evidence="1">
    <location>
        <begin position="37"/>
        <end position="478"/>
    </location>
</feature>
<dbReference type="Pfam" id="PF06742">
    <property type="entry name" value="DUF1214"/>
    <property type="match status" value="1"/>
</dbReference>
<feature type="domain" description="DUF1214" evidence="2">
    <location>
        <begin position="188"/>
        <end position="237"/>
    </location>
</feature>
<dbReference type="AlphaFoldDB" id="A0A843YVA0"/>